<dbReference type="InterPro" id="IPR013762">
    <property type="entry name" value="Integrase-like_cat_sf"/>
</dbReference>
<evidence type="ECO:0000256" key="1">
    <source>
        <dbReference type="ARBA" id="ARBA00023172"/>
    </source>
</evidence>
<dbReference type="InterPro" id="IPR011010">
    <property type="entry name" value="DNA_brk_join_enz"/>
</dbReference>
<dbReference type="Pfam" id="PF12835">
    <property type="entry name" value="Integrase_1"/>
    <property type="match status" value="1"/>
</dbReference>
<gene>
    <name evidence="3" type="ORF">DSCO28_13740</name>
</gene>
<feature type="domain" description="Integrase catalytic" evidence="2">
    <location>
        <begin position="78"/>
        <end position="212"/>
    </location>
</feature>
<reference evidence="3 4" key="1">
    <citation type="submission" date="2019-11" db="EMBL/GenBank/DDBJ databases">
        <title>Comparative genomics of hydrocarbon-degrading Desulfosarcina strains.</title>
        <authorList>
            <person name="Watanabe M."/>
            <person name="Kojima H."/>
            <person name="Fukui M."/>
        </authorList>
    </citation>
    <scope>NUCLEOTIDE SEQUENCE [LARGE SCALE GENOMIC DNA]</scope>
    <source>
        <strain evidence="3 4">28bB2T</strain>
    </source>
</reference>
<dbReference type="GO" id="GO:0006310">
    <property type="term" value="P:DNA recombination"/>
    <property type="evidence" value="ECO:0007669"/>
    <property type="project" value="UniProtKB-KW"/>
</dbReference>
<evidence type="ECO:0000313" key="4">
    <source>
        <dbReference type="Proteomes" id="UP000425960"/>
    </source>
</evidence>
<keyword evidence="1" id="KW-0233">DNA recombination</keyword>
<name>A0A5K7ZF73_9BACT</name>
<evidence type="ECO:0000313" key="3">
    <source>
        <dbReference type="EMBL" id="BBO80808.1"/>
    </source>
</evidence>
<dbReference type="Proteomes" id="UP000425960">
    <property type="component" value="Chromosome"/>
</dbReference>
<accession>A0A5K7ZF73</accession>
<dbReference type="KEGG" id="dov:DSCO28_13740"/>
<dbReference type="AlphaFoldDB" id="A0A5K7ZF73"/>
<dbReference type="GO" id="GO:0003677">
    <property type="term" value="F:DNA binding"/>
    <property type="evidence" value="ECO:0007669"/>
    <property type="project" value="InterPro"/>
</dbReference>
<dbReference type="SUPFAM" id="SSF56349">
    <property type="entry name" value="DNA breaking-rejoining enzymes"/>
    <property type="match status" value="1"/>
</dbReference>
<proteinExistence type="predicted"/>
<dbReference type="Gene3D" id="1.10.443.10">
    <property type="entry name" value="Intergrase catalytic core"/>
    <property type="match status" value="1"/>
</dbReference>
<organism evidence="3 4">
    <name type="scientific">Desulfosarcina ovata subsp. sediminis</name>
    <dbReference type="NCBI Taxonomy" id="885957"/>
    <lineage>
        <taxon>Bacteria</taxon>
        <taxon>Pseudomonadati</taxon>
        <taxon>Thermodesulfobacteriota</taxon>
        <taxon>Desulfobacteria</taxon>
        <taxon>Desulfobacterales</taxon>
        <taxon>Desulfosarcinaceae</taxon>
        <taxon>Desulfosarcina</taxon>
    </lineage>
</organism>
<evidence type="ECO:0000259" key="2">
    <source>
        <dbReference type="Pfam" id="PF12835"/>
    </source>
</evidence>
<dbReference type="GO" id="GO:0015074">
    <property type="term" value="P:DNA integration"/>
    <property type="evidence" value="ECO:0007669"/>
    <property type="project" value="InterPro"/>
</dbReference>
<dbReference type="EMBL" id="AP021876">
    <property type="protein sequence ID" value="BBO80808.1"/>
    <property type="molecule type" value="Genomic_DNA"/>
</dbReference>
<sequence length="277" mass="31556">MTIRELGYGVKRWKNVTNLHIQKAVNKWKEDGLQAATIKEYLSGVRTVCRIYDNNQIKPDNTQFGIPNRVFVDNRDKSIPKDVFQKAVTELKQSNNSDDKRVAAQLQLERYLGLRVEEACKFNAHQAVMAGGRVFIQHGTKGGRERIINEMTEEGKEAIEYAKTISGINNLIPNDHSEKQWVQKYYRITRAKGISKKECGASSHGNRHAYAQNRYEEITGFKAPCKFDSKKAFRKNAITMAGEKWVKLNQDARQIIKAELGHGPDRDDVVSQYLGAI</sequence>
<protein>
    <submittedName>
        <fullName evidence="3">Integrase</fullName>
    </submittedName>
</protein>
<dbReference type="InterPro" id="IPR024456">
    <property type="entry name" value="Integrase_catalytic_putative"/>
</dbReference>